<name>A0A7H8QZK3_TALRU</name>
<evidence type="ECO:0000256" key="1">
    <source>
        <dbReference type="ARBA" id="ARBA00001974"/>
    </source>
</evidence>
<dbReference type="Pfam" id="PF01494">
    <property type="entry name" value="FAD_binding_3"/>
    <property type="match status" value="1"/>
</dbReference>
<keyword evidence="4" id="KW-0560">Oxidoreductase</keyword>
<protein>
    <recommendedName>
        <fullName evidence="5">FAD-binding domain-containing protein</fullName>
    </recommendedName>
</protein>
<accession>A0A7H8QZK3</accession>
<dbReference type="RefSeq" id="XP_035345752.1">
    <property type="nucleotide sequence ID" value="XM_035489859.1"/>
</dbReference>
<comment type="cofactor">
    <cofactor evidence="1">
        <name>FAD</name>
        <dbReference type="ChEBI" id="CHEBI:57692"/>
    </cofactor>
</comment>
<dbReference type="InterPro" id="IPR050641">
    <property type="entry name" value="RIFMO-like"/>
</dbReference>
<dbReference type="KEGG" id="trg:TRUGW13939_06711"/>
<dbReference type="Gene3D" id="3.50.50.60">
    <property type="entry name" value="FAD/NAD(P)-binding domain"/>
    <property type="match status" value="1"/>
</dbReference>
<dbReference type="PANTHER" id="PTHR43004:SF19">
    <property type="entry name" value="BINDING MONOOXYGENASE, PUTATIVE (JCVI)-RELATED"/>
    <property type="match status" value="1"/>
</dbReference>
<proteinExistence type="predicted"/>
<dbReference type="PRINTS" id="PR00420">
    <property type="entry name" value="RNGMNOXGNASE"/>
</dbReference>
<dbReference type="SUPFAM" id="SSF51905">
    <property type="entry name" value="FAD/NAD(P)-binding domain"/>
    <property type="match status" value="1"/>
</dbReference>
<dbReference type="AlphaFoldDB" id="A0A7H8QZK3"/>
<evidence type="ECO:0000256" key="2">
    <source>
        <dbReference type="ARBA" id="ARBA00022630"/>
    </source>
</evidence>
<keyword evidence="7" id="KW-1185">Reference proteome</keyword>
<keyword evidence="3" id="KW-0274">FAD</keyword>
<sequence length="595" mass="66347">MSPSVVPDVDVPVLVVGGGPSGLLIAHMLAKFGVRSLIVERYATRLAAPKAHALSPRTLEFSRQFGLDVNKIRQVGTSRNDAFWVNFVTNLSDERVGKLPYERMDADVLDATPTMIHNIPQPEFEQIIADELDNNTLVKIRKNHSFVDLEDHDSYVTTTIEDRNDGSKYQIRSKHVVACDGAKSAVKNFLQVESEGEDSYETMMTIHINADLRPVVNENVGMLHWVMDPRVSGFIIAYSLSGNQVMICNFDSEKYPVSSWNEEHCREVVNSAIGQSVPFKILSYRPWVLSRKVAKSYRVGNVFLAGDAAHAFPPTGGLGLNSGLGDVHNLAYKLAAAHQGWGGERLLESYQADRQQVALVNSEQSIKNGKQIFGLLRALGATDPDKDVAWQNLKQRLHTNDPKTKMVIEEGIKGQREHFDNLGLHIGYVYGNREVPADASIFKPVAVPGARLPHAWISLREETYSTHLSLPPIDNSFVKELSQEEANAKMFSTLDLIPFDTFIVIADREHGLGWSSSLEEIYRELPQSLKIDVIMRGVHFDVDESDENSRQWLNLTGLAEGKAILVRPDQHILAVFSKESRAEDLVGILRAHLDV</sequence>
<evidence type="ECO:0000256" key="3">
    <source>
        <dbReference type="ARBA" id="ARBA00022827"/>
    </source>
</evidence>
<feature type="domain" description="FAD-binding" evidence="5">
    <location>
        <begin position="10"/>
        <end position="358"/>
    </location>
</feature>
<evidence type="ECO:0000259" key="5">
    <source>
        <dbReference type="Pfam" id="PF01494"/>
    </source>
</evidence>
<dbReference type="GeneID" id="55994205"/>
<dbReference type="GO" id="GO:0071949">
    <property type="term" value="F:FAD binding"/>
    <property type="evidence" value="ECO:0007669"/>
    <property type="project" value="InterPro"/>
</dbReference>
<evidence type="ECO:0000313" key="7">
    <source>
        <dbReference type="Proteomes" id="UP000509510"/>
    </source>
</evidence>
<dbReference type="Proteomes" id="UP000509510">
    <property type="component" value="Chromosome III"/>
</dbReference>
<evidence type="ECO:0000313" key="6">
    <source>
        <dbReference type="EMBL" id="QKX59574.1"/>
    </source>
</evidence>
<dbReference type="OrthoDB" id="2690153at2759"/>
<dbReference type="PANTHER" id="PTHR43004">
    <property type="entry name" value="TRK SYSTEM POTASSIUM UPTAKE PROTEIN"/>
    <property type="match status" value="1"/>
</dbReference>
<keyword evidence="2" id="KW-0285">Flavoprotein</keyword>
<organism evidence="6 7">
    <name type="scientific">Talaromyces rugulosus</name>
    <name type="common">Penicillium rugulosum</name>
    <dbReference type="NCBI Taxonomy" id="121627"/>
    <lineage>
        <taxon>Eukaryota</taxon>
        <taxon>Fungi</taxon>
        <taxon>Dikarya</taxon>
        <taxon>Ascomycota</taxon>
        <taxon>Pezizomycotina</taxon>
        <taxon>Eurotiomycetes</taxon>
        <taxon>Eurotiomycetidae</taxon>
        <taxon>Eurotiales</taxon>
        <taxon>Trichocomaceae</taxon>
        <taxon>Talaromyces</taxon>
        <taxon>Talaromyces sect. Islandici</taxon>
    </lineage>
</organism>
<dbReference type="Gene3D" id="3.30.9.10">
    <property type="entry name" value="D-Amino Acid Oxidase, subunit A, domain 2"/>
    <property type="match status" value="1"/>
</dbReference>
<evidence type="ECO:0000256" key="4">
    <source>
        <dbReference type="ARBA" id="ARBA00023002"/>
    </source>
</evidence>
<dbReference type="GO" id="GO:0016709">
    <property type="term" value="F:oxidoreductase activity, acting on paired donors, with incorporation or reduction of molecular oxygen, NAD(P)H as one donor, and incorporation of one atom of oxygen"/>
    <property type="evidence" value="ECO:0007669"/>
    <property type="project" value="UniProtKB-ARBA"/>
</dbReference>
<reference evidence="7" key="1">
    <citation type="submission" date="2020-06" db="EMBL/GenBank/DDBJ databases">
        <title>A chromosome-scale genome assembly of Talaromyces rugulosus W13939.</title>
        <authorList>
            <person name="Wang B."/>
            <person name="Guo L."/>
            <person name="Ye K."/>
            <person name="Wang L."/>
        </authorList>
    </citation>
    <scope>NUCLEOTIDE SEQUENCE [LARGE SCALE GENOMIC DNA]</scope>
    <source>
        <strain evidence="7">W13939</strain>
    </source>
</reference>
<dbReference type="InterPro" id="IPR036188">
    <property type="entry name" value="FAD/NAD-bd_sf"/>
</dbReference>
<dbReference type="Gene3D" id="3.40.30.120">
    <property type="match status" value="1"/>
</dbReference>
<dbReference type="InterPro" id="IPR002938">
    <property type="entry name" value="FAD-bd"/>
</dbReference>
<gene>
    <name evidence="6" type="ORF">TRUGW13939_06711</name>
</gene>
<dbReference type="EMBL" id="CP055900">
    <property type="protein sequence ID" value="QKX59574.1"/>
    <property type="molecule type" value="Genomic_DNA"/>
</dbReference>